<keyword evidence="1" id="KW-0472">Membrane</keyword>
<keyword evidence="1" id="KW-0812">Transmembrane</keyword>
<evidence type="ECO:0000256" key="1">
    <source>
        <dbReference type="SAM" id="Phobius"/>
    </source>
</evidence>
<reference evidence="2 3" key="1">
    <citation type="submission" date="2023-04" db="EMBL/GenBank/DDBJ databases">
        <title>Genome of Basidiobolus ranarum AG-B5.</title>
        <authorList>
            <person name="Stajich J.E."/>
            <person name="Carter-House D."/>
            <person name="Gryganskyi A."/>
        </authorList>
    </citation>
    <scope>NUCLEOTIDE SEQUENCE [LARGE SCALE GENOMIC DNA]</scope>
    <source>
        <strain evidence="2 3">AG-B5</strain>
    </source>
</reference>
<proteinExistence type="predicted"/>
<keyword evidence="3" id="KW-1185">Reference proteome</keyword>
<dbReference type="EMBL" id="JASJQH010002458">
    <property type="protein sequence ID" value="KAK9760179.1"/>
    <property type="molecule type" value="Genomic_DNA"/>
</dbReference>
<comment type="caution">
    <text evidence="2">The sequence shown here is derived from an EMBL/GenBank/DDBJ whole genome shotgun (WGS) entry which is preliminary data.</text>
</comment>
<protein>
    <submittedName>
        <fullName evidence="2">Uncharacterized protein</fullName>
    </submittedName>
</protein>
<organism evidence="2 3">
    <name type="scientific">Basidiobolus ranarum</name>
    <dbReference type="NCBI Taxonomy" id="34480"/>
    <lineage>
        <taxon>Eukaryota</taxon>
        <taxon>Fungi</taxon>
        <taxon>Fungi incertae sedis</taxon>
        <taxon>Zoopagomycota</taxon>
        <taxon>Entomophthoromycotina</taxon>
        <taxon>Basidiobolomycetes</taxon>
        <taxon>Basidiobolales</taxon>
        <taxon>Basidiobolaceae</taxon>
        <taxon>Basidiobolus</taxon>
    </lineage>
</organism>
<sequence>MEEQAGSINYEAIQEGLLPSVEFTLLTLPWLLVFLLALGITGFLGMLCCFGMSFTRQYFKLRKNAIRKGGRGLRSEKDELLVIPEQDLLSTKV</sequence>
<evidence type="ECO:0000313" key="2">
    <source>
        <dbReference type="EMBL" id="KAK9760179.1"/>
    </source>
</evidence>
<name>A0ABR2WF99_9FUNG</name>
<feature type="transmembrane region" description="Helical" evidence="1">
    <location>
        <begin position="28"/>
        <end position="54"/>
    </location>
</feature>
<dbReference type="Proteomes" id="UP001479436">
    <property type="component" value="Unassembled WGS sequence"/>
</dbReference>
<gene>
    <name evidence="2" type="ORF">K7432_016074</name>
</gene>
<accession>A0ABR2WF99</accession>
<evidence type="ECO:0000313" key="3">
    <source>
        <dbReference type="Proteomes" id="UP001479436"/>
    </source>
</evidence>
<keyword evidence="1" id="KW-1133">Transmembrane helix</keyword>